<protein>
    <submittedName>
        <fullName evidence="1">Uncharacterized protein</fullName>
    </submittedName>
</protein>
<reference evidence="1" key="1">
    <citation type="submission" date="2022-10" db="EMBL/GenBank/DDBJ databases">
        <title>Complete Genome of Trichothecium roseum strain YXFP-22015, a Plant Pathogen Isolated from Citrus.</title>
        <authorList>
            <person name="Wang Y."/>
            <person name="Zhu L."/>
        </authorList>
    </citation>
    <scope>NUCLEOTIDE SEQUENCE</scope>
    <source>
        <strain evidence="1">YXFP-22015</strain>
    </source>
</reference>
<organism evidence="1 2">
    <name type="scientific">Trichothecium roseum</name>
    <dbReference type="NCBI Taxonomy" id="47278"/>
    <lineage>
        <taxon>Eukaryota</taxon>
        <taxon>Fungi</taxon>
        <taxon>Dikarya</taxon>
        <taxon>Ascomycota</taxon>
        <taxon>Pezizomycotina</taxon>
        <taxon>Sordariomycetes</taxon>
        <taxon>Hypocreomycetidae</taxon>
        <taxon>Hypocreales</taxon>
        <taxon>Hypocreales incertae sedis</taxon>
        <taxon>Trichothecium</taxon>
    </lineage>
</organism>
<comment type="caution">
    <text evidence="1">The sequence shown here is derived from an EMBL/GenBank/DDBJ whole genome shotgun (WGS) entry which is preliminary data.</text>
</comment>
<evidence type="ECO:0000313" key="2">
    <source>
        <dbReference type="Proteomes" id="UP001163324"/>
    </source>
</evidence>
<proteinExistence type="predicted"/>
<name>A0ACC0USN0_9HYPO</name>
<keyword evidence="2" id="KW-1185">Reference proteome</keyword>
<evidence type="ECO:0000313" key="1">
    <source>
        <dbReference type="EMBL" id="KAI9897154.1"/>
    </source>
</evidence>
<dbReference type="EMBL" id="CM047947">
    <property type="protein sequence ID" value="KAI9897154.1"/>
    <property type="molecule type" value="Genomic_DNA"/>
</dbReference>
<accession>A0ACC0USN0</accession>
<sequence>MASSSAATPPPSVSEDRIRRNVACINCRNSKVRCKFGQNPGDPCQRCAKLGATCVVDKHHKRTTKRSKLEQLEEELKSIKQVVHHNGGGEHSGGSHGHLHSPARTPHHSASLSEHHHHQQQHQQQQQPLPAIPKYISEPPPATTPTPSSSAASPHAMRPAKAVASLPRRLGEMLVAGEDIDYYFDKYLECFHPYVPVLRLRDPDACYESEATLFWAVIYVACRRYRRDEAILDALAVALGRDVWLLLSRPVCALEPVHAMLIICAWPLPSIHFATDPSSILAGAALHTCMLLGLHTGRGAHVEFCVGQRQGMVATEEEASCTWYMACILAQRTASNAGQPPPSIQYNDAPCRKALSSPEWADLIGMFDLQRYLNRLHTSMAAQITSGGYVDESIVSGWEAEFDTLKPLLSPRDTDISRYMLLSSRLEIQSYYFVHAPLAPGPTFPQNATRAFNTSHALITTLRALASPAPESTTSNGDSGLFLRHAPHNVFRSAVDAASLLLSALTSSVPPPRLPAAPDTIARHARDVVAAFSVKDGDLPHRAHALLDAYWARRSAVPRYATPAPAWPNRLAAGTTYGCLQRFNRALADMKKAGETSEAMHQTPRLERSDLNPEQQQQQQHQQPQILSSTMNDPFQDIDWSMFINDFGWGSDGVFMGLPT</sequence>
<gene>
    <name evidence="1" type="ORF">N3K66_008176</name>
</gene>
<dbReference type="Proteomes" id="UP001163324">
    <property type="component" value="Chromosome 8"/>
</dbReference>